<evidence type="ECO:0000313" key="1">
    <source>
        <dbReference type="EMBL" id="KAL3307026.1"/>
    </source>
</evidence>
<dbReference type="AlphaFoldDB" id="A0ABD2PMT4"/>
<accession>A0ABD2PMT4</accession>
<reference evidence="1 2" key="1">
    <citation type="submission" date="2024-11" db="EMBL/GenBank/DDBJ databases">
        <title>Adaptive evolution of stress response genes in parasites aligns with host niche diversity.</title>
        <authorList>
            <person name="Hahn C."/>
            <person name="Resl P."/>
        </authorList>
    </citation>
    <scope>NUCLEOTIDE SEQUENCE [LARGE SCALE GENOMIC DNA]</scope>
    <source>
        <strain evidence="1">EGGRZ-B1_66</strain>
        <tissue evidence="1">Body</tissue>
    </source>
</reference>
<gene>
    <name evidence="1" type="ORF">Ciccas_014475</name>
</gene>
<comment type="caution">
    <text evidence="1">The sequence shown here is derived from an EMBL/GenBank/DDBJ whole genome shotgun (WGS) entry which is preliminary data.</text>
</comment>
<protein>
    <submittedName>
        <fullName evidence="1">Uncharacterized protein</fullName>
    </submittedName>
</protein>
<dbReference type="EMBL" id="JBJKFK010008617">
    <property type="protein sequence ID" value="KAL3307026.1"/>
    <property type="molecule type" value="Genomic_DNA"/>
</dbReference>
<evidence type="ECO:0000313" key="2">
    <source>
        <dbReference type="Proteomes" id="UP001626550"/>
    </source>
</evidence>
<keyword evidence="2" id="KW-1185">Reference proteome</keyword>
<sequence length="124" mass="14355">MQSDDCGLSWNELQLVYEEFMITHQDRLRSAATTRAKFNARHVETGILLKSNSHPPRYFQPCLHSESVDEELRELAASLRRLLNHSADMPKQLASFAKPIYDFFGDVWAYNWLSSDRLNSTSAY</sequence>
<organism evidence="1 2">
    <name type="scientific">Cichlidogyrus casuarinus</name>
    <dbReference type="NCBI Taxonomy" id="1844966"/>
    <lineage>
        <taxon>Eukaryota</taxon>
        <taxon>Metazoa</taxon>
        <taxon>Spiralia</taxon>
        <taxon>Lophotrochozoa</taxon>
        <taxon>Platyhelminthes</taxon>
        <taxon>Monogenea</taxon>
        <taxon>Monopisthocotylea</taxon>
        <taxon>Dactylogyridea</taxon>
        <taxon>Ancyrocephalidae</taxon>
        <taxon>Cichlidogyrus</taxon>
    </lineage>
</organism>
<proteinExistence type="predicted"/>
<name>A0ABD2PMT4_9PLAT</name>
<dbReference type="Proteomes" id="UP001626550">
    <property type="component" value="Unassembled WGS sequence"/>
</dbReference>
<feature type="non-terminal residue" evidence="1">
    <location>
        <position position="124"/>
    </location>
</feature>